<dbReference type="Proteomes" id="UP001162483">
    <property type="component" value="Unassembled WGS sequence"/>
</dbReference>
<reference evidence="1" key="1">
    <citation type="submission" date="2023-05" db="EMBL/GenBank/DDBJ databases">
        <authorList>
            <person name="Stuckert A."/>
        </authorList>
    </citation>
    <scope>NUCLEOTIDE SEQUENCE</scope>
</reference>
<gene>
    <name evidence="1" type="ORF">SPARVUS_LOCUS797736</name>
</gene>
<keyword evidence="2" id="KW-1185">Reference proteome</keyword>
<evidence type="ECO:0000313" key="2">
    <source>
        <dbReference type="Proteomes" id="UP001162483"/>
    </source>
</evidence>
<evidence type="ECO:0000313" key="1">
    <source>
        <dbReference type="EMBL" id="CAI9535156.1"/>
    </source>
</evidence>
<comment type="caution">
    <text evidence="1">The sequence shown here is derived from an EMBL/GenBank/DDBJ whole genome shotgun (WGS) entry which is preliminary data.</text>
</comment>
<name>A0ABN9AGL8_9NEOB</name>
<protein>
    <submittedName>
        <fullName evidence="1">Uncharacterized protein</fullName>
    </submittedName>
</protein>
<proteinExistence type="predicted"/>
<accession>A0ABN9AGL8</accession>
<sequence length="105" mass="12107">MEESNRHIAEYPMNGDLAQYLSEDQEQRESVRQMVLSNLSETEKSVRKTVQKCQKSPLPADFQREEEVFGGVTEQSFKKLKPNHAVSFKFQTIFVPDVAVVEQDN</sequence>
<organism evidence="1 2">
    <name type="scientific">Staurois parvus</name>
    <dbReference type="NCBI Taxonomy" id="386267"/>
    <lineage>
        <taxon>Eukaryota</taxon>
        <taxon>Metazoa</taxon>
        <taxon>Chordata</taxon>
        <taxon>Craniata</taxon>
        <taxon>Vertebrata</taxon>
        <taxon>Euteleostomi</taxon>
        <taxon>Amphibia</taxon>
        <taxon>Batrachia</taxon>
        <taxon>Anura</taxon>
        <taxon>Neobatrachia</taxon>
        <taxon>Ranoidea</taxon>
        <taxon>Ranidae</taxon>
        <taxon>Staurois</taxon>
    </lineage>
</organism>
<dbReference type="EMBL" id="CATNWA010000243">
    <property type="protein sequence ID" value="CAI9535156.1"/>
    <property type="molecule type" value="Genomic_DNA"/>
</dbReference>